<evidence type="ECO:0000256" key="1">
    <source>
        <dbReference type="SAM" id="MobiDB-lite"/>
    </source>
</evidence>
<sequence length="264" mass="28046">MCGPANPGGKERFAAALEDLLEKSVLPVWEQKRAVGAYADQDATLFLRTLAPELLLLEDLEKLELQSFVDSNFNRNHPLELPADIALNTPTRTAKMEEGSTNKTSSATASLTRSKSRSGYSTKSARRPSRTGSVTSSELDASAADALTRSKSATGSRRPSLMGSLPTPTQGASARDGRLSGEQDGVIDEFHTAEERDGVFDVVDAAAKRDGVFDQVGAAAERDGVFEEVDERDTESLTKIDAVAEMRGIVAESPIGGGAGQTVE</sequence>
<feature type="compositionally biased region" description="Polar residues" evidence="1">
    <location>
        <begin position="101"/>
        <end position="123"/>
    </location>
</feature>
<protein>
    <submittedName>
        <fullName evidence="2">Uncharacterized protein</fullName>
    </submittedName>
</protein>
<gene>
    <name evidence="2" type="ORF">BDK51DRAFT_49948</name>
</gene>
<dbReference type="EMBL" id="ML001210">
    <property type="protein sequence ID" value="RKO83465.1"/>
    <property type="molecule type" value="Genomic_DNA"/>
</dbReference>
<keyword evidence="3" id="KW-1185">Reference proteome</keyword>
<accession>A0A4P9VX54</accession>
<feature type="compositionally biased region" description="Low complexity" evidence="1">
    <location>
        <begin position="136"/>
        <end position="147"/>
    </location>
</feature>
<proteinExistence type="predicted"/>
<organism evidence="2 3">
    <name type="scientific">Blyttiomyces helicus</name>
    <dbReference type="NCBI Taxonomy" id="388810"/>
    <lineage>
        <taxon>Eukaryota</taxon>
        <taxon>Fungi</taxon>
        <taxon>Fungi incertae sedis</taxon>
        <taxon>Chytridiomycota</taxon>
        <taxon>Chytridiomycota incertae sedis</taxon>
        <taxon>Chytridiomycetes</taxon>
        <taxon>Chytridiomycetes incertae sedis</taxon>
        <taxon>Blyttiomyces</taxon>
    </lineage>
</organism>
<dbReference type="AlphaFoldDB" id="A0A4P9VX54"/>
<evidence type="ECO:0000313" key="3">
    <source>
        <dbReference type="Proteomes" id="UP000269721"/>
    </source>
</evidence>
<reference evidence="3" key="1">
    <citation type="journal article" date="2018" name="Nat. Microbiol.">
        <title>Leveraging single-cell genomics to expand the fungal tree of life.</title>
        <authorList>
            <person name="Ahrendt S.R."/>
            <person name="Quandt C.A."/>
            <person name="Ciobanu D."/>
            <person name="Clum A."/>
            <person name="Salamov A."/>
            <person name="Andreopoulos B."/>
            <person name="Cheng J.F."/>
            <person name="Woyke T."/>
            <person name="Pelin A."/>
            <person name="Henrissat B."/>
            <person name="Reynolds N.K."/>
            <person name="Benny G.L."/>
            <person name="Smith M.E."/>
            <person name="James T.Y."/>
            <person name="Grigoriev I.V."/>
        </authorList>
    </citation>
    <scope>NUCLEOTIDE SEQUENCE [LARGE SCALE GENOMIC DNA]</scope>
</reference>
<feature type="region of interest" description="Disordered" evidence="1">
    <location>
        <begin position="94"/>
        <end position="180"/>
    </location>
</feature>
<name>A0A4P9VX54_9FUNG</name>
<evidence type="ECO:0000313" key="2">
    <source>
        <dbReference type="EMBL" id="RKO83465.1"/>
    </source>
</evidence>
<dbReference type="Proteomes" id="UP000269721">
    <property type="component" value="Unassembled WGS sequence"/>
</dbReference>